<dbReference type="GO" id="GO:0005634">
    <property type="term" value="C:nucleus"/>
    <property type="evidence" value="ECO:0007669"/>
    <property type="project" value="TreeGrafter"/>
</dbReference>
<dbReference type="AlphaFoldDB" id="C5L6M1"/>
<evidence type="ECO:0008006" key="4">
    <source>
        <dbReference type="Google" id="ProtNLM"/>
    </source>
</evidence>
<dbReference type="GO" id="GO:0051028">
    <property type="term" value="P:mRNA transport"/>
    <property type="evidence" value="ECO:0007669"/>
    <property type="project" value="TreeGrafter"/>
</dbReference>
<dbReference type="InParanoid" id="C5L6M1"/>
<dbReference type="GO" id="GO:0043488">
    <property type="term" value="P:regulation of mRNA stability"/>
    <property type="evidence" value="ECO:0007669"/>
    <property type="project" value="TreeGrafter"/>
</dbReference>
<dbReference type="GO" id="GO:0045727">
    <property type="term" value="P:positive regulation of translation"/>
    <property type="evidence" value="ECO:0007669"/>
    <property type="project" value="TreeGrafter"/>
</dbReference>
<dbReference type="EMBL" id="GG679769">
    <property type="protein sequence ID" value="EER07682.1"/>
    <property type="molecule type" value="Genomic_DNA"/>
</dbReference>
<dbReference type="Gene3D" id="2.30.30.140">
    <property type="match status" value="2"/>
</dbReference>
<dbReference type="OMA" id="VQCYSAP"/>
<accession>C5L6M1</accession>
<dbReference type="GO" id="GO:0003730">
    <property type="term" value="F:mRNA 3'-UTR binding"/>
    <property type="evidence" value="ECO:0007669"/>
    <property type="project" value="TreeGrafter"/>
</dbReference>
<gene>
    <name evidence="2" type="ORF">Pmar_PMAR024090</name>
</gene>
<feature type="region of interest" description="Disordered" evidence="1">
    <location>
        <begin position="245"/>
        <end position="305"/>
    </location>
</feature>
<feature type="compositionally biased region" description="Basic residues" evidence="1">
    <location>
        <begin position="245"/>
        <end position="256"/>
    </location>
</feature>
<feature type="compositionally biased region" description="Low complexity" evidence="1">
    <location>
        <begin position="257"/>
        <end position="272"/>
    </location>
</feature>
<feature type="compositionally biased region" description="Polar residues" evidence="1">
    <location>
        <begin position="278"/>
        <end position="301"/>
    </location>
</feature>
<dbReference type="GeneID" id="9042397"/>
<evidence type="ECO:0000256" key="1">
    <source>
        <dbReference type="SAM" id="MobiDB-lite"/>
    </source>
</evidence>
<feature type="region of interest" description="Disordered" evidence="1">
    <location>
        <begin position="441"/>
        <end position="465"/>
    </location>
</feature>
<dbReference type="RefSeq" id="XP_002775866.1">
    <property type="nucleotide sequence ID" value="XM_002775820.1"/>
</dbReference>
<dbReference type="PANTHER" id="PTHR10603">
    <property type="entry name" value="FRAGILE X MENTAL RETARDATION SYNDROME-RELATED PROTEIN"/>
    <property type="match status" value="1"/>
</dbReference>
<name>C5L6M1_PERM5</name>
<proteinExistence type="predicted"/>
<protein>
    <recommendedName>
        <fullName evidence="4">Agenet-like domain-containing protein</fullName>
    </recommendedName>
</protein>
<feature type="compositionally biased region" description="Basic and acidic residues" evidence="1">
    <location>
        <begin position="450"/>
        <end position="465"/>
    </location>
</feature>
<keyword evidence="3" id="KW-1185">Reference proteome</keyword>
<evidence type="ECO:0000313" key="2">
    <source>
        <dbReference type="EMBL" id="EER07682.1"/>
    </source>
</evidence>
<reference evidence="2 3" key="1">
    <citation type="submission" date="2008-07" db="EMBL/GenBank/DDBJ databases">
        <authorList>
            <person name="El-Sayed N."/>
            <person name="Caler E."/>
            <person name="Inman J."/>
            <person name="Amedeo P."/>
            <person name="Hass B."/>
            <person name="Wortman J."/>
        </authorList>
    </citation>
    <scope>NUCLEOTIDE SEQUENCE [LARGE SCALE GENOMIC DNA]</scope>
    <source>
        <strain evidence="3">ATCC 50983 / TXsc</strain>
    </source>
</reference>
<organism evidence="3">
    <name type="scientific">Perkinsus marinus (strain ATCC 50983 / TXsc)</name>
    <dbReference type="NCBI Taxonomy" id="423536"/>
    <lineage>
        <taxon>Eukaryota</taxon>
        <taxon>Sar</taxon>
        <taxon>Alveolata</taxon>
        <taxon>Perkinsozoa</taxon>
        <taxon>Perkinsea</taxon>
        <taxon>Perkinsida</taxon>
        <taxon>Perkinsidae</taxon>
        <taxon>Perkinsus</taxon>
    </lineage>
</organism>
<dbReference type="Proteomes" id="UP000007800">
    <property type="component" value="Unassembled WGS sequence"/>
</dbReference>
<dbReference type="GO" id="GO:0045182">
    <property type="term" value="F:translation regulator activity"/>
    <property type="evidence" value="ECO:0007669"/>
    <property type="project" value="TreeGrafter"/>
</dbReference>
<dbReference type="OrthoDB" id="448545at2759"/>
<dbReference type="PANTHER" id="PTHR10603:SF7">
    <property type="entry name" value="FRAGILE X MESSENGER RIBONUCLEOPROTEIN 1 HOMOLOG"/>
    <property type="match status" value="1"/>
</dbReference>
<evidence type="ECO:0000313" key="3">
    <source>
        <dbReference type="Proteomes" id="UP000007800"/>
    </source>
</evidence>
<dbReference type="GO" id="GO:0010494">
    <property type="term" value="C:cytoplasmic stress granule"/>
    <property type="evidence" value="ECO:0007669"/>
    <property type="project" value="TreeGrafter"/>
</dbReference>
<sequence length="494" mass="55125">MEPPSAAVQCYSAPVEVRGYENKWYMALLAGIDLEAKEARISFENNVWQPRIVPIDTVRFVPKKVVSGHSFQPGVGDTVEVLSLGSDFTPPSWCLGTVSGVKDGLYYIQQEPGGGDDEEEERNTLKLERQQTIVELNHLRAPSKPRESPEQLWDDSTKCSPVLTNLKSEIFEVPQSLSDWLVSDDGRACMRYIAVRVRLASISVQTTHCDHPRVYLIGIAHLTARARMLLTIHVKHQVEIQSFHDHRRLSATRQRRQQAAAKASAGGRKQSGNDNAKESCSSGSKNLAVQRSAPSLSTVRTTTHEKLTEEKSRNFVIKFCTTRRLLGLTIGSLVIIEGPFESASALARKRLEFFIVKYPIEQESVQWVVGPKYSNLSALAERTSLHYARYSDTDDMGESRPCIEMCGRAEEIDEAKTMIESHLLYRGVFHDAQVGKEMVMESNQQSEMENSERRGSSKYFDEGFGSRESISSETLAASTIDSMDRSSICGALGP</sequence>
<dbReference type="InterPro" id="IPR040148">
    <property type="entry name" value="FMR1"/>
</dbReference>
<dbReference type="GO" id="GO:0048513">
    <property type="term" value="P:animal organ development"/>
    <property type="evidence" value="ECO:0007669"/>
    <property type="project" value="TreeGrafter"/>
</dbReference>